<dbReference type="SUPFAM" id="SSF47384">
    <property type="entry name" value="Homodimeric domain of signal transducing histidine kinase"/>
    <property type="match status" value="1"/>
</dbReference>
<evidence type="ECO:0000313" key="16">
    <source>
        <dbReference type="Proteomes" id="UP001297370"/>
    </source>
</evidence>
<dbReference type="RefSeq" id="WP_226972290.1">
    <property type="nucleotide sequence ID" value="NZ_JAAIQY010000057.1"/>
</dbReference>
<organism evidence="15 16">
    <name type="scientific">Mediterraneibacter gnavus</name>
    <name type="common">Ruminococcus gnavus</name>
    <dbReference type="NCBI Taxonomy" id="33038"/>
    <lineage>
        <taxon>Bacteria</taxon>
        <taxon>Bacillati</taxon>
        <taxon>Bacillota</taxon>
        <taxon>Clostridia</taxon>
        <taxon>Lachnospirales</taxon>
        <taxon>Lachnospiraceae</taxon>
        <taxon>Mediterraneibacter</taxon>
    </lineage>
</organism>
<dbReference type="Proteomes" id="UP001297370">
    <property type="component" value="Unassembled WGS sequence"/>
</dbReference>
<dbReference type="Gene3D" id="1.10.287.130">
    <property type="match status" value="1"/>
</dbReference>
<protein>
    <recommendedName>
        <fullName evidence="3">histidine kinase</fullName>
        <ecNumber evidence="3">2.7.13.3</ecNumber>
    </recommendedName>
</protein>
<evidence type="ECO:0000256" key="7">
    <source>
        <dbReference type="ARBA" id="ARBA00022741"/>
    </source>
</evidence>
<name>A0AAJ1B9E0_MEDGN</name>
<dbReference type="Pfam" id="PF00512">
    <property type="entry name" value="HisKA"/>
    <property type="match status" value="1"/>
</dbReference>
<dbReference type="InterPro" id="IPR004358">
    <property type="entry name" value="Sig_transdc_His_kin-like_C"/>
</dbReference>
<keyword evidence="9" id="KW-0067">ATP-binding</keyword>
<dbReference type="SUPFAM" id="SSF55874">
    <property type="entry name" value="ATPase domain of HSP90 chaperone/DNA topoisomerase II/histidine kinase"/>
    <property type="match status" value="1"/>
</dbReference>
<dbReference type="CDD" id="cd00082">
    <property type="entry name" value="HisKA"/>
    <property type="match status" value="1"/>
</dbReference>
<dbReference type="InterPro" id="IPR036890">
    <property type="entry name" value="HATPase_C_sf"/>
</dbReference>
<dbReference type="EMBL" id="JAJBOM010000048">
    <property type="protein sequence ID" value="MCB5621008.1"/>
    <property type="molecule type" value="Genomic_DNA"/>
</dbReference>
<dbReference type="SMART" id="SM00388">
    <property type="entry name" value="HisKA"/>
    <property type="match status" value="1"/>
</dbReference>
<dbReference type="InterPro" id="IPR036097">
    <property type="entry name" value="HisK_dim/P_sf"/>
</dbReference>
<dbReference type="PANTHER" id="PTHR45453:SF1">
    <property type="entry name" value="PHOSPHATE REGULON SENSOR PROTEIN PHOR"/>
    <property type="match status" value="1"/>
</dbReference>
<evidence type="ECO:0000256" key="4">
    <source>
        <dbReference type="ARBA" id="ARBA00022553"/>
    </source>
</evidence>
<comment type="subcellular location">
    <subcellularLocation>
        <location evidence="2">Membrane</location>
    </subcellularLocation>
</comment>
<feature type="transmembrane region" description="Helical" evidence="13">
    <location>
        <begin position="12"/>
        <end position="33"/>
    </location>
</feature>
<keyword evidence="4" id="KW-0597">Phosphoprotein</keyword>
<dbReference type="GO" id="GO:0000155">
    <property type="term" value="F:phosphorelay sensor kinase activity"/>
    <property type="evidence" value="ECO:0007669"/>
    <property type="project" value="InterPro"/>
</dbReference>
<dbReference type="InterPro" id="IPR050351">
    <property type="entry name" value="BphY/WalK/GraS-like"/>
</dbReference>
<keyword evidence="11" id="KW-0902">Two-component regulatory system</keyword>
<keyword evidence="6 13" id="KW-0812">Transmembrane</keyword>
<evidence type="ECO:0000256" key="9">
    <source>
        <dbReference type="ARBA" id="ARBA00022840"/>
    </source>
</evidence>
<evidence type="ECO:0000256" key="5">
    <source>
        <dbReference type="ARBA" id="ARBA00022679"/>
    </source>
</evidence>
<dbReference type="InterPro" id="IPR003594">
    <property type="entry name" value="HATPase_dom"/>
</dbReference>
<evidence type="ECO:0000256" key="1">
    <source>
        <dbReference type="ARBA" id="ARBA00000085"/>
    </source>
</evidence>
<evidence type="ECO:0000256" key="12">
    <source>
        <dbReference type="ARBA" id="ARBA00023136"/>
    </source>
</evidence>
<evidence type="ECO:0000259" key="14">
    <source>
        <dbReference type="PROSITE" id="PS50109"/>
    </source>
</evidence>
<accession>A0AAJ1B9E0</accession>
<dbReference type="EC" id="2.7.13.3" evidence="3"/>
<dbReference type="PANTHER" id="PTHR45453">
    <property type="entry name" value="PHOSPHATE REGULON SENSOR PROTEIN PHOR"/>
    <property type="match status" value="1"/>
</dbReference>
<dbReference type="Gene3D" id="3.30.565.10">
    <property type="entry name" value="Histidine kinase-like ATPase, C-terminal domain"/>
    <property type="match status" value="1"/>
</dbReference>
<feature type="transmembrane region" description="Helical" evidence="13">
    <location>
        <begin position="53"/>
        <end position="73"/>
    </location>
</feature>
<dbReference type="PRINTS" id="PR00344">
    <property type="entry name" value="BCTRLSENSOR"/>
</dbReference>
<evidence type="ECO:0000313" key="15">
    <source>
        <dbReference type="EMBL" id="MCB5621008.1"/>
    </source>
</evidence>
<keyword evidence="7" id="KW-0547">Nucleotide-binding</keyword>
<keyword evidence="10 13" id="KW-1133">Transmembrane helix</keyword>
<dbReference type="Pfam" id="PF02518">
    <property type="entry name" value="HATPase_c"/>
    <property type="match status" value="1"/>
</dbReference>
<sequence>MKNSCYSIERRLCLRLFLFLALYAIIGFAVLLLSNYVLEVFPSSVCTWISQRLDVLFALYLIIGFSGIFYFYWKKPWGYLNEVMNATEIVYEQNDHTIELSEPLRAVENQMNQIKMSVLLSQQAAKEAENKKNEMVMYLAHDIRTPLTTVIGYLSLLNEATDMPVDQKAKYISIALDKSERLESLINELFEITRYHTNTVQIKKQSVDLYALLSQVIDDFYPTLSAKGNTTEISMEDDLTIIGDPEKLARVFNNLLRNAASYCYANTEISISAKKKGNYAVVIFQNCGPTISEDQLNTIFNKFNRLDAARTSDTGGAGLGLSIAKEIVNLHGGEIIAQSQNEKVIFTVTIPLSN</sequence>
<dbReference type="FunFam" id="3.30.565.10:FF:000013">
    <property type="entry name" value="Two-component sensor histidine kinase"/>
    <property type="match status" value="1"/>
</dbReference>
<comment type="catalytic activity">
    <reaction evidence="1">
        <text>ATP + protein L-histidine = ADP + protein N-phospho-L-histidine.</text>
        <dbReference type="EC" id="2.7.13.3"/>
    </reaction>
</comment>
<dbReference type="AlphaFoldDB" id="A0AAJ1B9E0"/>
<evidence type="ECO:0000256" key="11">
    <source>
        <dbReference type="ARBA" id="ARBA00023012"/>
    </source>
</evidence>
<keyword evidence="12 13" id="KW-0472">Membrane</keyword>
<comment type="caution">
    <text evidence="15">The sequence shown here is derived from an EMBL/GenBank/DDBJ whole genome shotgun (WGS) entry which is preliminary data.</text>
</comment>
<keyword evidence="8 15" id="KW-0418">Kinase</keyword>
<evidence type="ECO:0000256" key="6">
    <source>
        <dbReference type="ARBA" id="ARBA00022692"/>
    </source>
</evidence>
<proteinExistence type="predicted"/>
<dbReference type="GO" id="GO:0005886">
    <property type="term" value="C:plasma membrane"/>
    <property type="evidence" value="ECO:0007669"/>
    <property type="project" value="TreeGrafter"/>
</dbReference>
<dbReference type="GO" id="GO:0016036">
    <property type="term" value="P:cellular response to phosphate starvation"/>
    <property type="evidence" value="ECO:0007669"/>
    <property type="project" value="TreeGrafter"/>
</dbReference>
<dbReference type="InterPro" id="IPR005467">
    <property type="entry name" value="His_kinase_dom"/>
</dbReference>
<dbReference type="SMART" id="SM00387">
    <property type="entry name" value="HATPase_c"/>
    <property type="match status" value="1"/>
</dbReference>
<evidence type="ECO:0000256" key="8">
    <source>
        <dbReference type="ARBA" id="ARBA00022777"/>
    </source>
</evidence>
<keyword evidence="5" id="KW-0808">Transferase</keyword>
<dbReference type="GO" id="GO:0004721">
    <property type="term" value="F:phosphoprotein phosphatase activity"/>
    <property type="evidence" value="ECO:0007669"/>
    <property type="project" value="TreeGrafter"/>
</dbReference>
<dbReference type="PROSITE" id="PS50109">
    <property type="entry name" value="HIS_KIN"/>
    <property type="match status" value="1"/>
</dbReference>
<gene>
    <name evidence="15" type="ORF">LIQ08_17995</name>
</gene>
<evidence type="ECO:0000256" key="3">
    <source>
        <dbReference type="ARBA" id="ARBA00012438"/>
    </source>
</evidence>
<reference evidence="15" key="1">
    <citation type="submission" date="2021-10" db="EMBL/GenBank/DDBJ databases">
        <title>Collection of gut derived symbiotic bacterial strains cultured from healthy donors.</title>
        <authorList>
            <person name="Lin H."/>
            <person name="Littmann E."/>
            <person name="Claire K."/>
            <person name="Pamer E."/>
        </authorList>
    </citation>
    <scope>NUCLEOTIDE SEQUENCE</scope>
    <source>
        <strain evidence="15">MSK.23.18</strain>
    </source>
</reference>
<dbReference type="InterPro" id="IPR003661">
    <property type="entry name" value="HisK_dim/P_dom"/>
</dbReference>
<evidence type="ECO:0000256" key="10">
    <source>
        <dbReference type="ARBA" id="ARBA00022989"/>
    </source>
</evidence>
<evidence type="ECO:0000256" key="2">
    <source>
        <dbReference type="ARBA" id="ARBA00004370"/>
    </source>
</evidence>
<feature type="domain" description="Histidine kinase" evidence="14">
    <location>
        <begin position="138"/>
        <end position="354"/>
    </location>
</feature>
<dbReference type="GO" id="GO:0005524">
    <property type="term" value="F:ATP binding"/>
    <property type="evidence" value="ECO:0007669"/>
    <property type="project" value="UniProtKB-KW"/>
</dbReference>
<evidence type="ECO:0000256" key="13">
    <source>
        <dbReference type="SAM" id="Phobius"/>
    </source>
</evidence>